<dbReference type="InterPro" id="IPR001135">
    <property type="entry name" value="NADH_Q_OxRdtase_suD"/>
</dbReference>
<comment type="similarity">
    <text evidence="1">Belongs to the complex I 49 kDa subunit family.</text>
</comment>
<accession>A0A851GAS8</accession>
<comment type="subunit">
    <text evidence="1">NDH-1 is composed of 14 different subunits. Subunits NuoB, C, D, E, F, and G constitute the peripheral sector of the complex.</text>
</comment>
<evidence type="ECO:0000256" key="1">
    <source>
        <dbReference type="HAMAP-Rule" id="MF_01358"/>
    </source>
</evidence>
<name>A0A851GAS8_9BACT</name>
<dbReference type="Pfam" id="PF00346">
    <property type="entry name" value="Complex1_49kDa"/>
    <property type="match status" value="1"/>
</dbReference>
<protein>
    <recommendedName>
        <fullName evidence="1">NADH-quinone oxidoreductase subunit D</fullName>
        <ecNumber evidence="1">7.1.1.-</ecNumber>
    </recommendedName>
    <alternativeName>
        <fullName evidence="1">NADH dehydrogenase I subunit D</fullName>
    </alternativeName>
    <alternativeName>
        <fullName evidence="1">NDH-1 subunit D</fullName>
    </alternativeName>
</protein>
<dbReference type="PANTHER" id="PTHR11993:SF10">
    <property type="entry name" value="NADH DEHYDROGENASE [UBIQUINONE] IRON-SULFUR PROTEIN 2, MITOCHONDRIAL"/>
    <property type="match status" value="1"/>
</dbReference>
<dbReference type="InterPro" id="IPR029014">
    <property type="entry name" value="NiFe-Hase_large"/>
</dbReference>
<dbReference type="NCBIfam" id="TIGR01962">
    <property type="entry name" value="NuoD"/>
    <property type="match status" value="1"/>
</dbReference>
<dbReference type="InterPro" id="IPR022885">
    <property type="entry name" value="NDH1_su_D/H"/>
</dbReference>
<comment type="subcellular location">
    <subcellularLocation>
        <location evidence="1">Cell membrane</location>
        <topology evidence="1">Peripheral membrane protein</topology>
        <orientation evidence="1">Cytoplasmic side</orientation>
    </subcellularLocation>
</comment>
<dbReference type="GO" id="GO:0005886">
    <property type="term" value="C:plasma membrane"/>
    <property type="evidence" value="ECO:0007669"/>
    <property type="project" value="UniProtKB-SubCell"/>
</dbReference>
<dbReference type="EC" id="7.1.1.-" evidence="1"/>
<gene>
    <name evidence="1 4" type="primary">nuoD</name>
    <name evidence="4" type="ORF">HW115_00490</name>
</gene>
<dbReference type="HAMAP" id="MF_01358">
    <property type="entry name" value="NDH1_NuoD"/>
    <property type="match status" value="1"/>
</dbReference>
<evidence type="ECO:0000259" key="3">
    <source>
        <dbReference type="Pfam" id="PF00346"/>
    </source>
</evidence>
<keyword evidence="1" id="KW-0874">Quinone</keyword>
<dbReference type="NCBIfam" id="NF004739">
    <property type="entry name" value="PRK06075.1"/>
    <property type="match status" value="1"/>
</dbReference>
<dbReference type="GO" id="GO:0048038">
    <property type="term" value="F:quinone binding"/>
    <property type="evidence" value="ECO:0007669"/>
    <property type="project" value="UniProtKB-KW"/>
</dbReference>
<reference evidence="4 5" key="1">
    <citation type="submission" date="2020-07" db="EMBL/GenBank/DDBJ databases">
        <title>Roseicoccus Jingziensis gen. nov., sp. nov., isolated from coastal seawater.</title>
        <authorList>
            <person name="Feng X."/>
        </authorList>
    </citation>
    <scope>NUCLEOTIDE SEQUENCE [LARGE SCALE GENOMIC DNA]</scope>
    <source>
        <strain evidence="4 5">N1E253</strain>
    </source>
</reference>
<keyword evidence="1" id="KW-0520">NAD</keyword>
<evidence type="ECO:0000256" key="2">
    <source>
        <dbReference type="SAM" id="MobiDB-lite"/>
    </source>
</evidence>
<evidence type="ECO:0000313" key="5">
    <source>
        <dbReference type="Proteomes" id="UP000557872"/>
    </source>
</evidence>
<dbReference type="RefSeq" id="WP_178930619.1">
    <property type="nucleotide sequence ID" value="NZ_JACBAZ010000001.1"/>
</dbReference>
<proteinExistence type="inferred from homology"/>
<keyword evidence="1" id="KW-0813">Transport</keyword>
<dbReference type="GO" id="GO:0051287">
    <property type="term" value="F:NAD binding"/>
    <property type="evidence" value="ECO:0007669"/>
    <property type="project" value="InterPro"/>
</dbReference>
<feature type="region of interest" description="Disordered" evidence="2">
    <location>
        <begin position="1"/>
        <end position="29"/>
    </location>
</feature>
<keyword evidence="4" id="KW-0560">Oxidoreductase</keyword>
<dbReference type="Proteomes" id="UP000557872">
    <property type="component" value="Unassembled WGS sequence"/>
</dbReference>
<keyword evidence="1" id="KW-1278">Translocase</keyword>
<dbReference type="GO" id="GO:0050136">
    <property type="term" value="F:NADH dehydrogenase (quinone) (non-electrogenic) activity"/>
    <property type="evidence" value="ECO:0007669"/>
    <property type="project" value="UniProtKB-UniRule"/>
</dbReference>
<dbReference type="Gene3D" id="1.10.645.10">
    <property type="entry name" value="Cytochrome-c3 Hydrogenase, chain B"/>
    <property type="match status" value="1"/>
</dbReference>
<comment type="caution">
    <text evidence="4">The sequence shown here is derived from an EMBL/GenBank/DDBJ whole genome shotgun (WGS) entry which is preliminary data.</text>
</comment>
<comment type="function">
    <text evidence="1">NDH-1 shuttles electrons from NADH, via FMN and iron-sulfur (Fe-S) centers, to quinones in the respiratory chain. The immediate electron acceptor for the enzyme in this species is believed to be ubiquinone. Couples the redox reaction to proton translocation (for every two electrons transferred, four hydrogen ions are translocated across the cytoplasmic membrane), and thus conserves the redox energy in a proton gradient.</text>
</comment>
<feature type="domain" description="NADH-quinone oxidoreductase subunit D" evidence="3">
    <location>
        <begin position="156"/>
        <end position="426"/>
    </location>
</feature>
<keyword evidence="1" id="KW-0830">Ubiquinone</keyword>
<comment type="catalytic activity">
    <reaction evidence="1">
        <text>a quinone + NADH + 5 H(+)(in) = a quinol + NAD(+) + 4 H(+)(out)</text>
        <dbReference type="Rhea" id="RHEA:57888"/>
        <dbReference type="ChEBI" id="CHEBI:15378"/>
        <dbReference type="ChEBI" id="CHEBI:24646"/>
        <dbReference type="ChEBI" id="CHEBI:57540"/>
        <dbReference type="ChEBI" id="CHEBI:57945"/>
        <dbReference type="ChEBI" id="CHEBI:132124"/>
    </reaction>
</comment>
<keyword evidence="1" id="KW-1003">Cell membrane</keyword>
<organism evidence="4 5">
    <name type="scientific">Oceaniferula marina</name>
    <dbReference type="NCBI Taxonomy" id="2748318"/>
    <lineage>
        <taxon>Bacteria</taxon>
        <taxon>Pseudomonadati</taxon>
        <taxon>Verrucomicrobiota</taxon>
        <taxon>Verrucomicrobiia</taxon>
        <taxon>Verrucomicrobiales</taxon>
        <taxon>Verrucomicrobiaceae</taxon>
        <taxon>Oceaniferula</taxon>
    </lineage>
</organism>
<dbReference type="SUPFAM" id="SSF56762">
    <property type="entry name" value="HydB/Nqo4-like"/>
    <property type="match status" value="1"/>
</dbReference>
<dbReference type="AlphaFoldDB" id="A0A851GAS8"/>
<sequence length="426" mass="47478">MNSQEYQVPDTAAKTQAGLDAAQQQSTQDDYQAETQDILGEKMVLNMGPSHPATHGVLRLILELDGEKVTKCQPDIGFLHRGDEKIAENMHYNQFVPYTDRLDYLAPLANNVAYTCAVEKLMGWKLPPRGEAIRVICCELARISSHMLGVGVCAMDVGAMTVFLYSYTEREKTHNLCEQLTGARFTTSYTRVGGQIRDLPDGFLNNLAKFCDECEKSIDEISQLLDRNKIYMIRMCDIGTIAKEDAISWGLTGPNLRGSGVARDLRKDSPYLGYDQYDFDVPIGENGDSYDRYLVRMEEMRQSIRILRQIIADMPEGPVNVADSKNMLPAKDKVLTNMEELIHHFIIATQGIEAPAGEVYFGAENPKGELGFYIHSKGGGVPHRMKIRSPSFVSLSILDHMIPGHMVSDVPAILGSLDFVLGECDR</sequence>
<evidence type="ECO:0000313" key="4">
    <source>
        <dbReference type="EMBL" id="NWK54072.1"/>
    </source>
</evidence>
<dbReference type="EMBL" id="JACBAZ010000001">
    <property type="protein sequence ID" value="NWK54072.1"/>
    <property type="molecule type" value="Genomic_DNA"/>
</dbReference>
<keyword evidence="1" id="KW-0472">Membrane</keyword>
<dbReference type="PANTHER" id="PTHR11993">
    <property type="entry name" value="NADH-UBIQUINONE OXIDOREDUCTASE 49 KDA SUBUNIT"/>
    <property type="match status" value="1"/>
</dbReference>
<keyword evidence="5" id="KW-1185">Reference proteome</keyword>